<organism evidence="1 2">
    <name type="scientific">Pseudaminobacter soli</name>
    <name type="common">ex Zhang et al. 2022</name>
    <dbReference type="NCBI Taxonomy" id="2831468"/>
    <lineage>
        <taxon>Bacteria</taxon>
        <taxon>Pseudomonadati</taxon>
        <taxon>Pseudomonadota</taxon>
        <taxon>Alphaproteobacteria</taxon>
        <taxon>Hyphomicrobiales</taxon>
        <taxon>Phyllobacteriaceae</taxon>
        <taxon>Pseudaminobacter</taxon>
    </lineage>
</organism>
<keyword evidence="2" id="KW-1185">Reference proteome</keyword>
<accession>A0A942I3X1</accession>
<comment type="caution">
    <text evidence="1">The sequence shown here is derived from an EMBL/GenBank/DDBJ whole genome shotgun (WGS) entry which is preliminary data.</text>
</comment>
<name>A0A942I3X1_9HYPH</name>
<dbReference type="RefSeq" id="WP_210320321.1">
    <property type="nucleotide sequence ID" value="NZ_JABVCF010000017.1"/>
</dbReference>
<evidence type="ECO:0000313" key="1">
    <source>
        <dbReference type="EMBL" id="MBS3651947.1"/>
    </source>
</evidence>
<evidence type="ECO:0000313" key="2">
    <source>
        <dbReference type="Proteomes" id="UP000680348"/>
    </source>
</evidence>
<proteinExistence type="predicted"/>
<protein>
    <submittedName>
        <fullName evidence="1">Uncharacterized protein</fullName>
    </submittedName>
</protein>
<sequence length="395" mass="43873">MSESSDADDNKPAPGVLAGNVGEPIKLTDLTLAGVSAEAARGGDTIKIWTRLSLTSDDRHFYRIVENFAAHVEHMARKAGHHVSLSRYGLILLVIRPDNTGKLWLDAAAVSMNILAKRAMKAGTVIFENDIADVTAMSFPLVEIGKQDRVLCIFREGWRFALFFDFNPDGDLSIEDMERDLGTLHRRLKYRDLYDAIADQNVFRRLIEAGWFPFVEILGREFRELTNNCEAGFELGEVEAKLLAAFDTKRVEAMFARWMAKPHFAGKERLLRSALNNFTAGDSIAVLKIVLTEIEGILSAAYHKAHGKGARLKRLLEFATMSAEKKAGQPDTLLFPAAFAHYLKSHTFAEFDPVARTGKASSRHAVGHGAADDDSYTQVRALQALLTLDQLAFYT</sequence>
<gene>
    <name evidence="1" type="ORF">KEU06_25405</name>
</gene>
<dbReference type="AlphaFoldDB" id="A0A942I3X1"/>
<dbReference type="EMBL" id="JAGWCR010000017">
    <property type="protein sequence ID" value="MBS3651947.1"/>
    <property type="molecule type" value="Genomic_DNA"/>
</dbReference>
<dbReference type="Proteomes" id="UP000680348">
    <property type="component" value="Unassembled WGS sequence"/>
</dbReference>
<reference evidence="1" key="1">
    <citation type="submission" date="2021-04" db="EMBL/GenBank/DDBJ databases">
        <title>Pseudaminobacter soli sp. nov., isolated from paddy soil contaminated by heavy metals.</title>
        <authorList>
            <person name="Zhang K."/>
        </authorList>
    </citation>
    <scope>NUCLEOTIDE SEQUENCE</scope>
    <source>
        <strain evidence="1">19-2017</strain>
    </source>
</reference>